<feature type="domain" description="CN hydrolase" evidence="6">
    <location>
        <begin position="5"/>
        <end position="237"/>
    </location>
</feature>
<dbReference type="SUPFAM" id="SSF56317">
    <property type="entry name" value="Carbon-nitrogen hydrolase"/>
    <property type="match status" value="1"/>
</dbReference>
<comment type="similarity">
    <text evidence="1">Belongs to the carbon-nitrogen hydrolase superfamily. NIT1/NIT2 family.</text>
</comment>
<dbReference type="RefSeq" id="WP_106462304.1">
    <property type="nucleotide sequence ID" value="NZ_PXOQ01000007.1"/>
</dbReference>
<keyword evidence="8" id="KW-1185">Reference proteome</keyword>
<sequence length="260" mass="29860">MKPQLQVALIQTNLVWENPLQNRLNLNDKLEHLNSGIDLVVLPELFTSGFTMSPELVAESMEGETIQWLKHWASKKQCAITGSLVIKEHKVFRNRMVFIKPNGDLTYYDKRHSFTLAGEHKVYTSGKEKVIVDYKDFKLCLQICYDLRFPVFSRNQNDYDVLIYVANWPKVRVEAWSALLKARAIENMSYCIGVNRVGLDANNHEYSGHSVAFDGLGQSISTISPYKEQVEVVTLQKEALETLRTKLNFLNDADEFKLLN</sequence>
<dbReference type="EC" id="3.5.1.3" evidence="3"/>
<dbReference type="GO" id="GO:0106008">
    <property type="term" value="F:2-oxoglutaramate amidase activity"/>
    <property type="evidence" value="ECO:0007669"/>
    <property type="project" value="TreeGrafter"/>
</dbReference>
<dbReference type="FunFam" id="3.60.110.10:FF:000004">
    <property type="entry name" value="Carbon-nitrogen hydrolase"/>
    <property type="match status" value="1"/>
</dbReference>
<dbReference type="Pfam" id="PF00795">
    <property type="entry name" value="CN_hydrolase"/>
    <property type="match status" value="1"/>
</dbReference>
<dbReference type="EMBL" id="PXOQ01000007">
    <property type="protein sequence ID" value="PSG90163.1"/>
    <property type="molecule type" value="Genomic_DNA"/>
</dbReference>
<dbReference type="Gene3D" id="3.60.110.10">
    <property type="entry name" value="Carbon-nitrogen hydrolase"/>
    <property type="match status" value="1"/>
</dbReference>
<dbReference type="PROSITE" id="PS50263">
    <property type="entry name" value="CN_HYDROLASE"/>
    <property type="match status" value="1"/>
</dbReference>
<protein>
    <recommendedName>
        <fullName evidence="5">Omega-amidase YafV</fullName>
        <ecNumber evidence="3">3.5.1.3</ecNumber>
    </recommendedName>
</protein>
<reference evidence="7 8" key="1">
    <citation type="submission" date="2018-03" db="EMBL/GenBank/DDBJ databases">
        <title>Mesoflavibacter sp. HG37 and Mesoflavibacter sp. HG96 sp.nov., two marine bacteria isolated from seawater of Western Pacific Ocean.</title>
        <authorList>
            <person name="Cheng H."/>
            <person name="Wu Y.-H."/>
            <person name="Guo L.-L."/>
            <person name="Xu X.-W."/>
        </authorList>
    </citation>
    <scope>NUCLEOTIDE SEQUENCE [LARGE SCALE GENOMIC DNA]</scope>
    <source>
        <strain evidence="7 8">KCTC 32269</strain>
    </source>
</reference>
<dbReference type="PANTHER" id="PTHR47799">
    <property type="entry name" value="OMEGA-AMIDASE YAFV"/>
    <property type="match status" value="1"/>
</dbReference>
<comment type="catalytic activity">
    <reaction evidence="4">
        <text>a monoamide of a dicarboxylate + H2O = a dicarboxylate + NH4(+)</text>
        <dbReference type="Rhea" id="RHEA:11716"/>
        <dbReference type="ChEBI" id="CHEBI:15377"/>
        <dbReference type="ChEBI" id="CHEBI:28938"/>
        <dbReference type="ChEBI" id="CHEBI:28965"/>
        <dbReference type="ChEBI" id="CHEBI:77450"/>
        <dbReference type="EC" id="3.5.1.3"/>
    </reaction>
</comment>
<evidence type="ECO:0000256" key="4">
    <source>
        <dbReference type="ARBA" id="ARBA00052904"/>
    </source>
</evidence>
<organism evidence="7 8">
    <name type="scientific">Aurantibacter aestuarii</name>
    <dbReference type="NCBI Taxonomy" id="1266046"/>
    <lineage>
        <taxon>Bacteria</taxon>
        <taxon>Pseudomonadati</taxon>
        <taxon>Bacteroidota</taxon>
        <taxon>Flavobacteriia</taxon>
        <taxon>Flavobacteriales</taxon>
        <taxon>Flavobacteriaceae</taxon>
        <taxon>Aurantibacter</taxon>
    </lineage>
</organism>
<proteinExistence type="inferred from homology"/>
<evidence type="ECO:0000313" key="8">
    <source>
        <dbReference type="Proteomes" id="UP000238426"/>
    </source>
</evidence>
<dbReference type="InterPro" id="IPR036526">
    <property type="entry name" value="C-N_Hydrolase_sf"/>
</dbReference>
<evidence type="ECO:0000256" key="5">
    <source>
        <dbReference type="ARBA" id="ARBA00072139"/>
    </source>
</evidence>
<dbReference type="CDD" id="cd07575">
    <property type="entry name" value="Xc-1258_like"/>
    <property type="match status" value="1"/>
</dbReference>
<keyword evidence="2" id="KW-0378">Hydrolase</keyword>
<evidence type="ECO:0000259" key="6">
    <source>
        <dbReference type="PROSITE" id="PS50263"/>
    </source>
</evidence>
<gene>
    <name evidence="7" type="ORF">C7H52_02480</name>
</gene>
<dbReference type="InterPro" id="IPR003010">
    <property type="entry name" value="C-N_Hydrolase"/>
</dbReference>
<evidence type="ECO:0000256" key="2">
    <source>
        <dbReference type="ARBA" id="ARBA00022801"/>
    </source>
</evidence>
<evidence type="ECO:0000313" key="7">
    <source>
        <dbReference type="EMBL" id="PSG90163.1"/>
    </source>
</evidence>
<evidence type="ECO:0000256" key="3">
    <source>
        <dbReference type="ARBA" id="ARBA00039118"/>
    </source>
</evidence>
<comment type="caution">
    <text evidence="7">The sequence shown here is derived from an EMBL/GenBank/DDBJ whole genome shotgun (WGS) entry which is preliminary data.</text>
</comment>
<dbReference type="OrthoDB" id="9811121at2"/>
<dbReference type="GO" id="GO:0050152">
    <property type="term" value="F:omega-amidase activity"/>
    <property type="evidence" value="ECO:0007669"/>
    <property type="project" value="UniProtKB-EC"/>
</dbReference>
<name>A0A2T1NCJ6_9FLAO</name>
<dbReference type="AlphaFoldDB" id="A0A2T1NCJ6"/>
<dbReference type="Proteomes" id="UP000238426">
    <property type="component" value="Unassembled WGS sequence"/>
</dbReference>
<dbReference type="PANTHER" id="PTHR47799:SF1">
    <property type="entry name" value="OMEGA-AMIDASE YAFV"/>
    <property type="match status" value="1"/>
</dbReference>
<evidence type="ECO:0000256" key="1">
    <source>
        <dbReference type="ARBA" id="ARBA00010613"/>
    </source>
</evidence>
<dbReference type="InterPro" id="IPR052737">
    <property type="entry name" value="Omega-amidase_YafV"/>
</dbReference>
<accession>A0A2T1NCJ6</accession>